<dbReference type="PANTHER" id="PTHR43155:SF2">
    <property type="entry name" value="CYCLIC DI-GMP PHOSPHODIESTERASE PA4108"/>
    <property type="match status" value="1"/>
</dbReference>
<name>R1AUE7_9FIRM</name>
<dbReference type="CDD" id="cd00077">
    <property type="entry name" value="HDc"/>
    <property type="match status" value="1"/>
</dbReference>
<dbReference type="PANTHER" id="PTHR43155">
    <property type="entry name" value="CYCLIC DI-GMP PHOSPHODIESTERASE PA4108-RELATED"/>
    <property type="match status" value="1"/>
</dbReference>
<reference evidence="2 3" key="1">
    <citation type="journal article" date="2015" name="Geomicrobiol. J.">
        <title>Caldisalinibacter kiritimatiensis gen. nov., sp. nov., a moderately thermohalophilic thiosulfate-reducing bacterium from a hypersaline microbial mat.</title>
        <authorList>
            <person name="Ben Hania W."/>
            <person name="Joseph M."/>
            <person name="Fiebig A."/>
            <person name="Bunk B."/>
            <person name="Klenk H.-P."/>
            <person name="Fardeau M.-L."/>
            <person name="Spring S."/>
        </authorList>
    </citation>
    <scope>NUCLEOTIDE SEQUENCE [LARGE SCALE GENOMIC DNA]</scope>
    <source>
        <strain evidence="2 3">L21-TH-D2</strain>
    </source>
</reference>
<dbReference type="Proteomes" id="UP000013378">
    <property type="component" value="Unassembled WGS sequence"/>
</dbReference>
<dbReference type="eggNOG" id="COG2206">
    <property type="taxonomic scope" value="Bacteria"/>
</dbReference>
<dbReference type="STRING" id="1304284.L21TH_1159"/>
<protein>
    <submittedName>
        <fullName evidence="2">HD-GYP domain protein</fullName>
    </submittedName>
</protein>
<keyword evidence="3" id="KW-1185">Reference proteome</keyword>
<proteinExistence type="predicted"/>
<dbReference type="Pfam" id="PF01966">
    <property type="entry name" value="HD"/>
    <property type="match status" value="1"/>
</dbReference>
<comment type="caution">
    <text evidence="2">The sequence shown here is derived from an EMBL/GenBank/DDBJ whole genome shotgun (WGS) entry which is preliminary data.</text>
</comment>
<evidence type="ECO:0000259" key="1">
    <source>
        <dbReference type="Pfam" id="PF01966"/>
    </source>
</evidence>
<gene>
    <name evidence="2" type="ORF">L21TH_1159</name>
</gene>
<dbReference type="AlphaFoldDB" id="R1AUE7"/>
<dbReference type="SUPFAM" id="SSF109604">
    <property type="entry name" value="HD-domain/PDEase-like"/>
    <property type="match status" value="1"/>
</dbReference>
<feature type="domain" description="HD" evidence="1">
    <location>
        <begin position="125"/>
        <end position="232"/>
    </location>
</feature>
<dbReference type="EMBL" id="ARZA01000117">
    <property type="protein sequence ID" value="EOD00788.1"/>
    <property type="molecule type" value="Genomic_DNA"/>
</dbReference>
<sequence length="323" mass="37226">MRLAKLDENILNKKLALTIKSSTGRKLIQNNVVLSERVIKRLKSNGLNAIYIEDENVDVELRESITEDKRIQIIQKLNEIYSDIQRGQYNDIEFGRFIRNEILPSIVNEPVSLPIGQVMKEEDISQHSLNVCLLVVRTGIAIGLNQEKIEQLAKAALLHEVGKLIQKSDKRLEEIPYEELGYRYLKQKHSSVLVYTTVRFQNETIDGKGTLKIPESNQNELVKILSICNYYESLLRTTHLLPHQCFEKVQALVNTKFDTKVFEAFRKSIYIYPIGLPVKLNNGEEGIVFKQNELYPLRPIVKANGQEYNLLENLSLFIEEVLM</sequence>
<evidence type="ECO:0000313" key="3">
    <source>
        <dbReference type="Proteomes" id="UP000013378"/>
    </source>
</evidence>
<organism evidence="2 3">
    <name type="scientific">Caldisalinibacter kiritimatiensis</name>
    <dbReference type="NCBI Taxonomy" id="1304284"/>
    <lineage>
        <taxon>Bacteria</taxon>
        <taxon>Bacillati</taxon>
        <taxon>Bacillota</taxon>
        <taxon>Tissierellia</taxon>
        <taxon>Tissierellales</taxon>
        <taxon>Thermohalobacteraceae</taxon>
        <taxon>Caldisalinibacter</taxon>
    </lineage>
</organism>
<dbReference type="InterPro" id="IPR003607">
    <property type="entry name" value="HD/PDEase_dom"/>
</dbReference>
<dbReference type="OrthoDB" id="9804747at2"/>
<dbReference type="InterPro" id="IPR006674">
    <property type="entry name" value="HD_domain"/>
</dbReference>
<evidence type="ECO:0000313" key="2">
    <source>
        <dbReference type="EMBL" id="EOD00788.1"/>
    </source>
</evidence>
<dbReference type="Gene3D" id="1.10.3210.10">
    <property type="entry name" value="Hypothetical protein af1432"/>
    <property type="match status" value="1"/>
</dbReference>
<accession>R1AUE7</accession>
<dbReference type="RefSeq" id="WP_006311578.1">
    <property type="nucleotide sequence ID" value="NZ_ARZA01000117.1"/>
</dbReference>